<dbReference type="SUPFAM" id="SSF57850">
    <property type="entry name" value="RING/U-box"/>
    <property type="match status" value="1"/>
</dbReference>
<dbReference type="InterPro" id="IPR001841">
    <property type="entry name" value="Znf_RING"/>
</dbReference>
<dbReference type="InterPro" id="IPR001650">
    <property type="entry name" value="Helicase_C-like"/>
</dbReference>
<dbReference type="PROSITE" id="PS51194">
    <property type="entry name" value="HELICASE_CTER"/>
    <property type="match status" value="1"/>
</dbReference>
<dbReference type="Gene3D" id="3.40.50.300">
    <property type="entry name" value="P-loop containing nucleotide triphosphate hydrolases"/>
    <property type="match status" value="1"/>
</dbReference>
<keyword evidence="6" id="KW-0347">Helicase</keyword>
<dbReference type="CDD" id="cd18008">
    <property type="entry name" value="DEXDc_SHPRH-like"/>
    <property type="match status" value="1"/>
</dbReference>
<evidence type="ECO:0000256" key="6">
    <source>
        <dbReference type="ARBA" id="ARBA00022806"/>
    </source>
</evidence>
<comment type="similarity">
    <text evidence="1">Belongs to the SNF2/RAD54 helicase family.</text>
</comment>
<proteinExistence type="inferred from homology"/>
<dbReference type="SMART" id="SM00487">
    <property type="entry name" value="DEXDc"/>
    <property type="match status" value="1"/>
</dbReference>
<evidence type="ECO:0000256" key="10">
    <source>
        <dbReference type="SAM" id="MobiDB-lite"/>
    </source>
</evidence>
<dbReference type="PROSITE" id="PS50089">
    <property type="entry name" value="ZF_RING_2"/>
    <property type="match status" value="1"/>
</dbReference>
<dbReference type="InterPro" id="IPR014001">
    <property type="entry name" value="Helicase_ATP-bd"/>
</dbReference>
<feature type="region of interest" description="Disordered" evidence="10">
    <location>
        <begin position="246"/>
        <end position="306"/>
    </location>
</feature>
<evidence type="ECO:0000259" key="13">
    <source>
        <dbReference type="PROSITE" id="PS51194"/>
    </source>
</evidence>
<dbReference type="Gene3D" id="3.30.40.10">
    <property type="entry name" value="Zinc/RING finger domain, C3HC4 (zinc finger)"/>
    <property type="match status" value="1"/>
</dbReference>
<dbReference type="GO" id="GO:0008094">
    <property type="term" value="F:ATP-dependent activity, acting on DNA"/>
    <property type="evidence" value="ECO:0007669"/>
    <property type="project" value="TreeGrafter"/>
</dbReference>
<evidence type="ECO:0000256" key="9">
    <source>
        <dbReference type="PROSITE-ProRule" id="PRU00175"/>
    </source>
</evidence>
<keyword evidence="4 9" id="KW-0863">Zinc-finger</keyword>
<feature type="region of interest" description="Disordered" evidence="10">
    <location>
        <begin position="1"/>
        <end position="98"/>
    </location>
</feature>
<evidence type="ECO:0000259" key="11">
    <source>
        <dbReference type="PROSITE" id="PS50089"/>
    </source>
</evidence>
<dbReference type="InterPro" id="IPR050628">
    <property type="entry name" value="SNF2_RAD54_helicase_TF"/>
</dbReference>
<dbReference type="GO" id="GO:0005634">
    <property type="term" value="C:nucleus"/>
    <property type="evidence" value="ECO:0007669"/>
    <property type="project" value="TreeGrafter"/>
</dbReference>
<evidence type="ECO:0000256" key="1">
    <source>
        <dbReference type="ARBA" id="ARBA00007025"/>
    </source>
</evidence>
<evidence type="ECO:0000259" key="12">
    <source>
        <dbReference type="PROSITE" id="PS51192"/>
    </source>
</evidence>
<keyword evidence="2" id="KW-0479">Metal-binding</keyword>
<evidence type="ECO:0000256" key="7">
    <source>
        <dbReference type="ARBA" id="ARBA00022833"/>
    </source>
</evidence>
<evidence type="ECO:0000256" key="8">
    <source>
        <dbReference type="ARBA" id="ARBA00022840"/>
    </source>
</evidence>
<evidence type="ECO:0000256" key="2">
    <source>
        <dbReference type="ARBA" id="ARBA00022723"/>
    </source>
</evidence>
<keyword evidence="7" id="KW-0862">Zinc</keyword>
<organism evidence="14 15">
    <name type="scientific">Paraphaeosphaeria minitans</name>
    <dbReference type="NCBI Taxonomy" id="565426"/>
    <lineage>
        <taxon>Eukaryota</taxon>
        <taxon>Fungi</taxon>
        <taxon>Dikarya</taxon>
        <taxon>Ascomycota</taxon>
        <taxon>Pezizomycotina</taxon>
        <taxon>Dothideomycetes</taxon>
        <taxon>Pleosporomycetidae</taxon>
        <taxon>Pleosporales</taxon>
        <taxon>Massarineae</taxon>
        <taxon>Didymosphaeriaceae</taxon>
        <taxon>Paraphaeosphaeria</taxon>
    </lineage>
</organism>
<feature type="domain" description="RING-type" evidence="11">
    <location>
        <begin position="848"/>
        <end position="892"/>
    </location>
</feature>
<keyword evidence="5" id="KW-0378">Hydrolase</keyword>
<accession>A0A9P6GQ65</accession>
<dbReference type="Pfam" id="PF00271">
    <property type="entry name" value="Helicase_C"/>
    <property type="match status" value="1"/>
</dbReference>
<gene>
    <name evidence="14" type="ORF">PMIN01_02015</name>
</gene>
<dbReference type="InterPro" id="IPR027417">
    <property type="entry name" value="P-loop_NTPase"/>
</dbReference>
<dbReference type="CDD" id="cd18793">
    <property type="entry name" value="SF2_C_SNF"/>
    <property type="match status" value="1"/>
</dbReference>
<feature type="region of interest" description="Disordered" evidence="10">
    <location>
        <begin position="170"/>
        <end position="222"/>
    </location>
</feature>
<dbReference type="PROSITE" id="PS00518">
    <property type="entry name" value="ZF_RING_1"/>
    <property type="match status" value="1"/>
</dbReference>
<dbReference type="PANTHER" id="PTHR45626:SF17">
    <property type="entry name" value="HELICASE-LIKE TRANSCRIPTION FACTOR"/>
    <property type="match status" value="1"/>
</dbReference>
<keyword evidence="15" id="KW-1185">Reference proteome</keyword>
<dbReference type="Gene3D" id="3.40.50.10810">
    <property type="entry name" value="Tandem AAA-ATPase domain"/>
    <property type="match status" value="1"/>
</dbReference>
<evidence type="ECO:0000313" key="14">
    <source>
        <dbReference type="EMBL" id="KAF9739381.1"/>
    </source>
</evidence>
<dbReference type="InterPro" id="IPR038718">
    <property type="entry name" value="SNF2-like_sf"/>
</dbReference>
<dbReference type="PROSITE" id="PS51192">
    <property type="entry name" value="HELICASE_ATP_BIND_1"/>
    <property type="match status" value="1"/>
</dbReference>
<feature type="region of interest" description="Disordered" evidence="10">
    <location>
        <begin position="760"/>
        <end position="790"/>
    </location>
</feature>
<feature type="compositionally biased region" description="Low complexity" evidence="10">
    <location>
        <begin position="26"/>
        <end position="64"/>
    </location>
</feature>
<dbReference type="InterPro" id="IPR017907">
    <property type="entry name" value="Znf_RING_CS"/>
</dbReference>
<feature type="region of interest" description="Disordered" evidence="10">
    <location>
        <begin position="799"/>
        <end position="818"/>
    </location>
</feature>
<feature type="domain" description="Helicase C-terminal" evidence="13">
    <location>
        <begin position="955"/>
        <end position="1108"/>
    </location>
</feature>
<dbReference type="EMBL" id="WJXW01000002">
    <property type="protein sequence ID" value="KAF9739381.1"/>
    <property type="molecule type" value="Genomic_DNA"/>
</dbReference>
<dbReference type="Pfam" id="PF00176">
    <property type="entry name" value="SNF2-rel_dom"/>
    <property type="match status" value="1"/>
</dbReference>
<evidence type="ECO:0000313" key="15">
    <source>
        <dbReference type="Proteomes" id="UP000756921"/>
    </source>
</evidence>
<dbReference type="GO" id="GO:0016787">
    <property type="term" value="F:hydrolase activity"/>
    <property type="evidence" value="ECO:0007669"/>
    <property type="project" value="UniProtKB-KW"/>
</dbReference>
<dbReference type="GO" id="GO:0004386">
    <property type="term" value="F:helicase activity"/>
    <property type="evidence" value="ECO:0007669"/>
    <property type="project" value="UniProtKB-KW"/>
</dbReference>
<dbReference type="SMART" id="SM00490">
    <property type="entry name" value="HELICc"/>
    <property type="match status" value="1"/>
</dbReference>
<sequence length="1158" mass="130492">MPDERIPIPNARVLYRPFLNTPSDTPGPFGRPSAAPGPSAQPSSSRVASPSVPASRPAGRSSAGIFSRIRAMKQRAGKGRADVGRTPQPTQGAPPRSTYLDELLLRAPGREGTAGMPTTVEAGIYKEDREARTRFEKRKTHYEDIRKRKGKLGFAEEIEWMRIRGAEETRLRKRKRDQDMARQADGESDLLSHSPGNDGHHDDIIDDNEDPAGSSRMAPRPSRRVFPSMIEAEIQSMQVALQAIGDKPGKKRKGAGMPEEPEPGRGRGRGKGSNPKASNTASGKAKKGVRQTAKERKKAAQDATRLHNSLMYSDVFRQQANEDAPEQPTFSSTKKADALKELIASVPTEHQKSAKDDTQALLRATKDFDGRGSCKADGRGMWKVKGMATSLKHYQVIGTAFMRRRENDLHEPRGGLMADQMGLGKTLMMLANIVNGRGNSDEDCKTTLLVASPALLTQWIREIDLHTDARLIVLKHTAGNRINSNHAYEIFARHDIILTTYHEVLRSYPKNEPPIECQTAEQKTIWWKQVYEEKRGPLHRMMFHRVVLDEAQAIKNHQSRTSLACRALMARHKWALSGTPILNRLDELYSYFKFLGVPYTGSFKLFKHNYADPKEPESIERLLVRLSQFMIRRDHSDIMMNAPILKLPRASQMTHWCDFNSVERGIYEIVRQRFAKRINLASQKHELEKSYNNVLVMLLRLRQLTAHILMLQSVIQDLLEQEDIEKIREIVYQEANSQGSRKSRVILAIRKQLDSLEEVAKKKSANKATNRARNAHRPTAHRDDEAKEERDIEELLDDVQEIADDDEPAARRPARSGRTFGKNFDFRPYLNSLTTGENWEKVKKRAVCSDCAGRLRDAWLTSCGHMLCSDCYDAAQVQAAEDEHENATCKGCGSVFTHANEIQENGDELANAGPMTRAKRQQHSKEVLQIEQQDIADDWLAGGGEGVLPSAKTIALKAQLLNWFNENPKVKVIIYTQFLAMIRIIGKICTEEGWRTEEYHGKMSHDARDKAIKHFADDAGVQILLASLRCGGLGLNLTMASRVVILDPWWNSASEQQAFCRVFRFGQTETTCLTRFCVKNTVDERLIEMQERKEKEIDSVMKEDAGAKAGKMGIRDLMRLFGSLREDEQGRPFILTGNVDPRGGFLADRDHEGYADEA</sequence>
<protein>
    <submittedName>
        <fullName evidence="14">SNF2 family domain-containing protein</fullName>
    </submittedName>
</protein>
<comment type="caution">
    <text evidence="14">The sequence shown here is derived from an EMBL/GenBank/DDBJ whole genome shotgun (WGS) entry which is preliminary data.</text>
</comment>
<evidence type="ECO:0000256" key="5">
    <source>
        <dbReference type="ARBA" id="ARBA00022801"/>
    </source>
</evidence>
<keyword evidence="3" id="KW-0547">Nucleotide-binding</keyword>
<dbReference type="GO" id="GO:0008270">
    <property type="term" value="F:zinc ion binding"/>
    <property type="evidence" value="ECO:0007669"/>
    <property type="project" value="UniProtKB-KW"/>
</dbReference>
<name>A0A9P6GQ65_9PLEO</name>
<dbReference type="AlphaFoldDB" id="A0A9P6GQ65"/>
<dbReference type="SUPFAM" id="SSF52540">
    <property type="entry name" value="P-loop containing nucleoside triphosphate hydrolases"/>
    <property type="match status" value="2"/>
</dbReference>
<dbReference type="GO" id="GO:0006281">
    <property type="term" value="P:DNA repair"/>
    <property type="evidence" value="ECO:0007669"/>
    <property type="project" value="TreeGrafter"/>
</dbReference>
<feature type="compositionally biased region" description="Basic and acidic residues" evidence="10">
    <location>
        <begin position="780"/>
        <end position="790"/>
    </location>
</feature>
<evidence type="ECO:0000256" key="3">
    <source>
        <dbReference type="ARBA" id="ARBA00022741"/>
    </source>
</evidence>
<dbReference type="InterPro" id="IPR000330">
    <property type="entry name" value="SNF2_N"/>
</dbReference>
<dbReference type="Proteomes" id="UP000756921">
    <property type="component" value="Unassembled WGS sequence"/>
</dbReference>
<dbReference type="PANTHER" id="PTHR45626">
    <property type="entry name" value="TRANSCRIPTION TERMINATION FACTOR 2-RELATED"/>
    <property type="match status" value="1"/>
</dbReference>
<evidence type="ECO:0000256" key="4">
    <source>
        <dbReference type="ARBA" id="ARBA00022771"/>
    </source>
</evidence>
<feature type="compositionally biased region" description="Basic and acidic residues" evidence="10">
    <location>
        <begin position="170"/>
        <end position="185"/>
    </location>
</feature>
<dbReference type="InterPro" id="IPR049730">
    <property type="entry name" value="SNF2/RAD54-like_C"/>
</dbReference>
<dbReference type="InterPro" id="IPR013083">
    <property type="entry name" value="Znf_RING/FYVE/PHD"/>
</dbReference>
<dbReference type="GO" id="GO:0005524">
    <property type="term" value="F:ATP binding"/>
    <property type="evidence" value="ECO:0007669"/>
    <property type="project" value="UniProtKB-KW"/>
</dbReference>
<reference evidence="14" key="1">
    <citation type="journal article" date="2020" name="Mol. Plant Microbe Interact.">
        <title>Genome Sequence of the Biocontrol Agent Coniothyrium minitans strain Conio (IMI 134523).</title>
        <authorList>
            <person name="Patel D."/>
            <person name="Shittu T.A."/>
            <person name="Baroncelli R."/>
            <person name="Muthumeenakshi S."/>
            <person name="Osborne T.H."/>
            <person name="Janganan T.K."/>
            <person name="Sreenivasaprasad S."/>
        </authorList>
    </citation>
    <scope>NUCLEOTIDE SEQUENCE</scope>
    <source>
        <strain evidence="14">Conio</strain>
    </source>
</reference>
<dbReference type="OrthoDB" id="448448at2759"/>
<keyword evidence="8" id="KW-0067">ATP-binding</keyword>
<feature type="domain" description="Helicase ATP-binding" evidence="12">
    <location>
        <begin position="406"/>
        <end position="598"/>
    </location>
</feature>